<sequence length="734" mass="83008">MTDAITFKPYPTRPTISVVLPIYTDTAMTIACIESALPNIIAHPHAILVLVNDASPEADMATTLAQIVARYPEHVVLLTNEQNLGFVGSVNRGMQYQVTHDVVLLNSDVIVANDWLERLQREIYRYENAATMTPLSNNTTICTFPDFLQDNVIPFDLSVAQIDAVFATSTYACVDAPTGVGFCMYIKRSALNAVGYFDEAAFGRGYGEENDFCQRAIAQGLVNYITPNLYVYHQGGVSFGEEKQQLIENACKIIDQRYPSYHADVQKFIAADPLRPARLYQMAKLIASFDLPKVLHISHGMGGGVDQHIEELSAILSTDAAHLLLVPHDDKGGATLSLSTSRQADRLYFQLPEQIDNLHEILRQLGITLIHYHHTFQCSSDLFVLPKILDLPYQITIHDYYLLGGNPTLSDETGVYPGYFDETLENPLYPYPKNMTRESFRATHRELLEQADRVIFPSQAARQIFGDIYHLPHVIIAYHAEPERKVTQSVKPIMKKTRYQVGILGAVSREKGADFLEAVAVYAKKSQYPIDFIILGYGYKTLKNVNTTGPYVRDELLQLMQHHDIDMIFFPARWPETYSYTLSYALHAQLPIFAPNVGAFPERLSGRDWTQLFNYLGAPENTADALWHFIQSGGQVDTIDTSTVQANFYQTNYLSLSLSPKSSLNIIPEQLFNIDAKPKFILKSGEKSAVWLWKIYTHPKMRWVNYVIPFSVRRAVKRLLSRQPIHDLVKKHDK</sequence>
<keyword evidence="7" id="KW-1185">Reference proteome</keyword>
<dbReference type="AlphaFoldDB" id="A0A6N7F0F1"/>
<dbReference type="Pfam" id="PF13439">
    <property type="entry name" value="Glyco_transf_4"/>
    <property type="match status" value="1"/>
</dbReference>
<comment type="similarity">
    <text evidence="1">Belongs to the glycosyltransferase 2 family.</text>
</comment>
<reference evidence="6 7" key="1">
    <citation type="submission" date="2019-10" db="EMBL/GenBank/DDBJ databases">
        <title>Cardiobacteriales fam. a chemoheterotrophic member of the order Cardiobacteriales, and proposal of Cardiobacteriales fam. nov.</title>
        <authorList>
            <person name="Wang C."/>
        </authorList>
    </citation>
    <scope>NUCLEOTIDE SEQUENCE [LARGE SCALE GENOMIC DNA]</scope>
    <source>
        <strain evidence="6 7">ML27</strain>
    </source>
</reference>
<evidence type="ECO:0000256" key="3">
    <source>
        <dbReference type="ARBA" id="ARBA00022679"/>
    </source>
</evidence>
<evidence type="ECO:0000313" key="6">
    <source>
        <dbReference type="EMBL" id="MPV85326.1"/>
    </source>
</evidence>
<feature type="domain" description="Glycosyltransferase subfamily 4-like N-terminal" evidence="5">
    <location>
        <begin position="303"/>
        <end position="473"/>
    </location>
</feature>
<comment type="caution">
    <text evidence="6">The sequence shown here is derived from an EMBL/GenBank/DDBJ whole genome shotgun (WGS) entry which is preliminary data.</text>
</comment>
<gene>
    <name evidence="6" type="ORF">GCU85_01085</name>
</gene>
<dbReference type="RefSeq" id="WP_152808464.1">
    <property type="nucleotide sequence ID" value="NZ_WHNW01000001.1"/>
</dbReference>
<dbReference type="Gene3D" id="3.90.550.10">
    <property type="entry name" value="Spore Coat Polysaccharide Biosynthesis Protein SpsA, Chain A"/>
    <property type="match status" value="1"/>
</dbReference>
<keyword evidence="3 6" id="KW-0808">Transferase</keyword>
<feature type="domain" description="Glycosyltransferase 2-like" evidence="4">
    <location>
        <begin position="17"/>
        <end position="132"/>
    </location>
</feature>
<dbReference type="InParanoid" id="A0A6N7F0F1"/>
<dbReference type="SUPFAM" id="SSF53756">
    <property type="entry name" value="UDP-Glycosyltransferase/glycogen phosphorylase"/>
    <property type="match status" value="1"/>
</dbReference>
<evidence type="ECO:0000256" key="2">
    <source>
        <dbReference type="ARBA" id="ARBA00022676"/>
    </source>
</evidence>
<evidence type="ECO:0000256" key="1">
    <source>
        <dbReference type="ARBA" id="ARBA00006739"/>
    </source>
</evidence>
<organism evidence="6 7">
    <name type="scientific">Ostreibacterium oceani</name>
    <dbReference type="NCBI Taxonomy" id="2654998"/>
    <lineage>
        <taxon>Bacteria</taxon>
        <taxon>Pseudomonadati</taxon>
        <taxon>Pseudomonadota</taxon>
        <taxon>Gammaproteobacteria</taxon>
        <taxon>Cardiobacteriales</taxon>
        <taxon>Ostreibacteriaceae</taxon>
        <taxon>Ostreibacterium</taxon>
    </lineage>
</organism>
<dbReference type="InterPro" id="IPR001173">
    <property type="entry name" value="Glyco_trans_2-like"/>
</dbReference>
<dbReference type="Proteomes" id="UP000471298">
    <property type="component" value="Unassembled WGS sequence"/>
</dbReference>
<keyword evidence="2" id="KW-0328">Glycosyltransferase</keyword>
<dbReference type="GO" id="GO:0016757">
    <property type="term" value="F:glycosyltransferase activity"/>
    <property type="evidence" value="ECO:0007669"/>
    <property type="project" value="UniProtKB-KW"/>
</dbReference>
<dbReference type="SUPFAM" id="SSF53448">
    <property type="entry name" value="Nucleotide-diphospho-sugar transferases"/>
    <property type="match status" value="1"/>
</dbReference>
<evidence type="ECO:0000259" key="4">
    <source>
        <dbReference type="Pfam" id="PF00535"/>
    </source>
</evidence>
<name>A0A6N7F0F1_9GAMM</name>
<accession>A0A6N7F0F1</accession>
<dbReference type="PANTHER" id="PTHR43179:SF12">
    <property type="entry name" value="GALACTOFURANOSYLTRANSFERASE GLFT2"/>
    <property type="match status" value="1"/>
</dbReference>
<protein>
    <submittedName>
        <fullName evidence="6">Glycosyltransferase</fullName>
    </submittedName>
</protein>
<dbReference type="EMBL" id="WHNW01000001">
    <property type="protein sequence ID" value="MPV85326.1"/>
    <property type="molecule type" value="Genomic_DNA"/>
</dbReference>
<evidence type="ECO:0000313" key="7">
    <source>
        <dbReference type="Proteomes" id="UP000471298"/>
    </source>
</evidence>
<dbReference type="Gene3D" id="3.40.50.2000">
    <property type="entry name" value="Glycogen Phosphorylase B"/>
    <property type="match status" value="2"/>
</dbReference>
<dbReference type="PANTHER" id="PTHR43179">
    <property type="entry name" value="RHAMNOSYLTRANSFERASE WBBL"/>
    <property type="match status" value="1"/>
</dbReference>
<dbReference type="InterPro" id="IPR029044">
    <property type="entry name" value="Nucleotide-diphossugar_trans"/>
</dbReference>
<dbReference type="InterPro" id="IPR028098">
    <property type="entry name" value="Glyco_trans_4-like_N"/>
</dbReference>
<proteinExistence type="inferred from homology"/>
<dbReference type="Pfam" id="PF00535">
    <property type="entry name" value="Glycos_transf_2"/>
    <property type="match status" value="1"/>
</dbReference>
<evidence type="ECO:0000259" key="5">
    <source>
        <dbReference type="Pfam" id="PF13439"/>
    </source>
</evidence>